<protein>
    <recommendedName>
        <fullName evidence="6">Asparagine synthetase domain-containing protein</fullName>
    </recommendedName>
</protein>
<name>A0A0F4ZDW3_9PEZI</name>
<dbReference type="Proteomes" id="UP000033483">
    <property type="component" value="Unassembled WGS sequence"/>
</dbReference>
<accession>A0A0F4ZDW3</accession>
<gene>
    <name evidence="4" type="ORF">TD95_000234</name>
</gene>
<evidence type="ECO:0000256" key="1">
    <source>
        <dbReference type="ARBA" id="ARBA00022605"/>
    </source>
</evidence>
<dbReference type="InterPro" id="IPR014729">
    <property type="entry name" value="Rossmann-like_a/b/a_fold"/>
</dbReference>
<dbReference type="CDD" id="cd01991">
    <property type="entry name" value="Asn_synthase_B_C"/>
    <property type="match status" value="1"/>
</dbReference>
<dbReference type="PANTHER" id="PTHR45937:SF1">
    <property type="entry name" value="ASPARAGINE SYNTHETASE DOMAIN-CONTAINING PROTEIN 1"/>
    <property type="match status" value="1"/>
</dbReference>
<keyword evidence="3" id="KW-0315">Glutamine amidotransferase</keyword>
<dbReference type="PANTHER" id="PTHR45937">
    <property type="entry name" value="ASPARAGINE SYNTHETASE DOMAIN-CONTAINING PROTEIN 1"/>
    <property type="match status" value="1"/>
</dbReference>
<dbReference type="GO" id="GO:0006529">
    <property type="term" value="P:asparagine biosynthetic process"/>
    <property type="evidence" value="ECO:0007669"/>
    <property type="project" value="UniProtKB-KW"/>
</dbReference>
<keyword evidence="2" id="KW-0061">Asparagine biosynthesis</keyword>
<dbReference type="SUPFAM" id="SSF52402">
    <property type="entry name" value="Adenine nucleotide alpha hydrolases-like"/>
    <property type="match status" value="1"/>
</dbReference>
<evidence type="ECO:0000313" key="4">
    <source>
        <dbReference type="EMBL" id="KKA28410.1"/>
    </source>
</evidence>
<dbReference type="InterPro" id="IPR001962">
    <property type="entry name" value="Asn_synthase"/>
</dbReference>
<sequence length="205" mass="22555">MGAGGDVLQALNISKAKVAVLFSGGLDCTVLARLLGDILTAGEKIDLINVAFENPRIAGQFVKQKRTVLDIYEECPDRITGRRAFEELEECCPERRWRFIAANILFSETSAHKDTVVALMAPHNTEMDLSIANTPVQDKCDFHVDDELYGGIKAAKRVLRLVADDLGLHGAAREKKRAIQFCARTAKMQSGHVKGTAAIQTFKQK</sequence>
<keyword evidence="1" id="KW-0028">Amino-acid biosynthesis</keyword>
<comment type="caution">
    <text evidence="4">The sequence shown here is derived from an EMBL/GenBank/DDBJ whole genome shotgun (WGS) entry which is preliminary data.</text>
</comment>
<dbReference type="Gene3D" id="3.40.50.620">
    <property type="entry name" value="HUPs"/>
    <property type="match status" value="1"/>
</dbReference>
<dbReference type="OrthoDB" id="10252281at2759"/>
<evidence type="ECO:0000313" key="5">
    <source>
        <dbReference type="Proteomes" id="UP000033483"/>
    </source>
</evidence>
<dbReference type="EMBL" id="LAEV01001332">
    <property type="protein sequence ID" value="KKA28410.1"/>
    <property type="molecule type" value="Genomic_DNA"/>
</dbReference>
<dbReference type="AlphaFoldDB" id="A0A0F4ZDW3"/>
<evidence type="ECO:0000256" key="2">
    <source>
        <dbReference type="ARBA" id="ARBA00022888"/>
    </source>
</evidence>
<reference evidence="4 5" key="1">
    <citation type="submission" date="2015-03" db="EMBL/GenBank/DDBJ databases">
        <authorList>
            <person name="Radwan O."/>
            <person name="Al-Naeli F.A."/>
            <person name="Rendon G.A."/>
            <person name="Fields C."/>
        </authorList>
    </citation>
    <scope>NUCLEOTIDE SEQUENCE [LARGE SCALE GENOMIC DNA]</scope>
    <source>
        <strain evidence="4">CR-DP1</strain>
    </source>
</reference>
<keyword evidence="5" id="KW-1185">Reference proteome</keyword>
<organism evidence="4 5">
    <name type="scientific">Thielaviopsis punctulata</name>
    <dbReference type="NCBI Taxonomy" id="72032"/>
    <lineage>
        <taxon>Eukaryota</taxon>
        <taxon>Fungi</taxon>
        <taxon>Dikarya</taxon>
        <taxon>Ascomycota</taxon>
        <taxon>Pezizomycotina</taxon>
        <taxon>Sordariomycetes</taxon>
        <taxon>Hypocreomycetidae</taxon>
        <taxon>Microascales</taxon>
        <taxon>Ceratocystidaceae</taxon>
        <taxon>Thielaviopsis</taxon>
    </lineage>
</organism>
<dbReference type="GO" id="GO:0004066">
    <property type="term" value="F:asparagine synthase (glutamine-hydrolyzing) activity"/>
    <property type="evidence" value="ECO:0007669"/>
    <property type="project" value="InterPro"/>
</dbReference>
<evidence type="ECO:0008006" key="6">
    <source>
        <dbReference type="Google" id="ProtNLM"/>
    </source>
</evidence>
<proteinExistence type="predicted"/>
<dbReference type="InterPro" id="IPR051857">
    <property type="entry name" value="Asn_synthetase_domain"/>
</dbReference>
<evidence type="ECO:0000256" key="3">
    <source>
        <dbReference type="ARBA" id="ARBA00022962"/>
    </source>
</evidence>